<dbReference type="GO" id="GO:0006508">
    <property type="term" value="P:proteolysis"/>
    <property type="evidence" value="ECO:0007669"/>
    <property type="project" value="UniProtKB-KW"/>
</dbReference>
<dbReference type="SUPFAM" id="SSF53474">
    <property type="entry name" value="alpha/beta-Hydrolases"/>
    <property type="match status" value="1"/>
</dbReference>
<dbReference type="GO" id="GO:0005737">
    <property type="term" value="C:cytoplasm"/>
    <property type="evidence" value="ECO:0007669"/>
    <property type="project" value="UniProtKB-SubCell"/>
</dbReference>
<reference evidence="15 16" key="1">
    <citation type="submission" date="2016-10" db="EMBL/GenBank/DDBJ databases">
        <authorList>
            <person name="de Groot N.N."/>
        </authorList>
    </citation>
    <scope>NUCLEOTIDE SEQUENCE [LARGE SCALE GENOMIC DNA]</scope>
    <source>
        <strain evidence="15 16">DSM 16077</strain>
    </source>
</reference>
<evidence type="ECO:0000256" key="4">
    <source>
        <dbReference type="ARBA" id="ARBA00012568"/>
    </source>
</evidence>
<dbReference type="PRINTS" id="PR00793">
    <property type="entry name" value="PROAMNOPTASE"/>
</dbReference>
<evidence type="ECO:0000256" key="11">
    <source>
        <dbReference type="PIRNR" id="PIRNR006431"/>
    </source>
</evidence>
<dbReference type="PIRSF" id="PIRSF006431">
    <property type="entry name" value="Pept_S33"/>
    <property type="match status" value="1"/>
</dbReference>
<dbReference type="AlphaFoldDB" id="A0A1G9VRE1"/>
<name>A0A1G9VRE1_9PROT</name>
<dbReference type="PANTHER" id="PTHR43722">
    <property type="entry name" value="PROLINE IMINOPEPTIDASE"/>
    <property type="match status" value="1"/>
</dbReference>
<evidence type="ECO:0000256" key="13">
    <source>
        <dbReference type="RuleBase" id="RU003421"/>
    </source>
</evidence>
<keyword evidence="8 11" id="KW-0645">Protease</keyword>
<evidence type="ECO:0000313" key="16">
    <source>
        <dbReference type="Proteomes" id="UP000199759"/>
    </source>
</evidence>
<feature type="active site" description="Proton donor" evidence="12">
    <location>
        <position position="317"/>
    </location>
</feature>
<dbReference type="Proteomes" id="UP000199759">
    <property type="component" value="Unassembled WGS sequence"/>
</dbReference>
<dbReference type="InterPro" id="IPR002410">
    <property type="entry name" value="Peptidase_S33"/>
</dbReference>
<feature type="active site" evidence="12">
    <location>
        <position position="289"/>
    </location>
</feature>
<evidence type="ECO:0000256" key="1">
    <source>
        <dbReference type="ARBA" id="ARBA00001585"/>
    </source>
</evidence>
<evidence type="ECO:0000256" key="12">
    <source>
        <dbReference type="PIRSR" id="PIRSR006431-1"/>
    </source>
</evidence>
<evidence type="ECO:0000256" key="10">
    <source>
        <dbReference type="ARBA" id="ARBA00029605"/>
    </source>
</evidence>
<evidence type="ECO:0000259" key="14">
    <source>
        <dbReference type="Pfam" id="PF00561"/>
    </source>
</evidence>
<evidence type="ECO:0000256" key="8">
    <source>
        <dbReference type="ARBA" id="ARBA00022670"/>
    </source>
</evidence>
<evidence type="ECO:0000256" key="9">
    <source>
        <dbReference type="ARBA" id="ARBA00022801"/>
    </source>
</evidence>
<dbReference type="STRING" id="144026.SAMN04488568_12044"/>
<evidence type="ECO:0000313" key="15">
    <source>
        <dbReference type="EMBL" id="SDM74415.1"/>
    </source>
</evidence>
<dbReference type="RefSeq" id="WP_091771547.1">
    <property type="nucleotide sequence ID" value="NZ_FNHG01000020.1"/>
</dbReference>
<protein>
    <recommendedName>
        <fullName evidence="5 11">Proline iminopeptidase</fullName>
        <shortName evidence="11">PIP</shortName>
        <ecNumber evidence="4 11">3.4.11.5</ecNumber>
    </recommendedName>
    <alternativeName>
        <fullName evidence="10 11">Prolyl aminopeptidase</fullName>
    </alternativeName>
</protein>
<accession>A0A1G9VRE1</accession>
<dbReference type="InterPro" id="IPR029058">
    <property type="entry name" value="AB_hydrolase_fold"/>
</dbReference>
<dbReference type="OrthoDB" id="9796770at2"/>
<dbReference type="InterPro" id="IPR000073">
    <property type="entry name" value="AB_hydrolase_1"/>
</dbReference>
<keyword evidence="7 11" id="KW-0963">Cytoplasm</keyword>
<dbReference type="PANTHER" id="PTHR43722:SF1">
    <property type="entry name" value="PROLINE IMINOPEPTIDASE"/>
    <property type="match status" value="1"/>
</dbReference>
<dbReference type="EC" id="3.4.11.5" evidence="4 11"/>
<evidence type="ECO:0000256" key="3">
    <source>
        <dbReference type="ARBA" id="ARBA00010088"/>
    </source>
</evidence>
<keyword evidence="9 11" id="KW-0378">Hydrolase</keyword>
<dbReference type="GO" id="GO:0004177">
    <property type="term" value="F:aminopeptidase activity"/>
    <property type="evidence" value="ECO:0007669"/>
    <property type="project" value="UniProtKB-UniRule"/>
</dbReference>
<keyword evidence="16" id="KW-1185">Reference proteome</keyword>
<evidence type="ECO:0000256" key="7">
    <source>
        <dbReference type="ARBA" id="ARBA00022490"/>
    </source>
</evidence>
<feature type="active site" description="Nucleophile" evidence="12">
    <location>
        <position position="110"/>
    </location>
</feature>
<evidence type="ECO:0000256" key="6">
    <source>
        <dbReference type="ARBA" id="ARBA00022438"/>
    </source>
</evidence>
<dbReference type="Gene3D" id="3.40.50.1820">
    <property type="entry name" value="alpha/beta hydrolase"/>
    <property type="match status" value="1"/>
</dbReference>
<comment type="subcellular location">
    <subcellularLocation>
        <location evidence="2 11">Cytoplasm</location>
    </subcellularLocation>
</comment>
<feature type="domain" description="AB hydrolase-1" evidence="14">
    <location>
        <begin position="36"/>
        <end position="318"/>
    </location>
</feature>
<dbReference type="EMBL" id="FNHG01000020">
    <property type="protein sequence ID" value="SDM74415.1"/>
    <property type="molecule type" value="Genomic_DNA"/>
</dbReference>
<keyword evidence="6 11" id="KW-0031">Aminopeptidase</keyword>
<dbReference type="Pfam" id="PF00561">
    <property type="entry name" value="Abhydrolase_1"/>
    <property type="match status" value="1"/>
</dbReference>
<proteinExistence type="inferred from homology"/>
<dbReference type="NCBIfam" id="TIGR01249">
    <property type="entry name" value="pro_imino_pep_1"/>
    <property type="match status" value="1"/>
</dbReference>
<sequence length="336" mass="37255">MSPQFPPIHPFRSGQLPVSAGHALYWEQCGRANGIPLLVLHGGPGSGCSPRFQRMFDPARFEITLMDQRGCGRSTPHLSLDANTTADLIGDIEALRMHLGIERWIVFGPSWGSTLALAYAQAYPERVSTLVVGAIFLSTRDELDWWHGEAGAPRFFPEAFAAFIAPVPQHYRTTPRTIMDWCFEEMQREQADGLTVLNRLADPAASLTELRQSTLYRWTEYEDRLSWLDQSAQATRDGLAERGPGFVAAHSLIEAHYFRNACFLEPDQLIANAGRLADIPMHILHSRYDMVCPPRGALRLAAACPHASLHMVPVNGHAMTDTVQEQLNGVMAGLQG</sequence>
<gene>
    <name evidence="15" type="ORF">SAMN04488568_12044</name>
</gene>
<evidence type="ECO:0000256" key="2">
    <source>
        <dbReference type="ARBA" id="ARBA00004496"/>
    </source>
</evidence>
<organism evidence="15 16">
    <name type="scientific">Maricaulis salignorans</name>
    <dbReference type="NCBI Taxonomy" id="144026"/>
    <lineage>
        <taxon>Bacteria</taxon>
        <taxon>Pseudomonadati</taxon>
        <taxon>Pseudomonadota</taxon>
        <taxon>Alphaproteobacteria</taxon>
        <taxon>Maricaulales</taxon>
        <taxon>Maricaulaceae</taxon>
        <taxon>Maricaulis</taxon>
    </lineage>
</organism>
<evidence type="ECO:0000256" key="5">
    <source>
        <dbReference type="ARBA" id="ARBA00021843"/>
    </source>
</evidence>
<comment type="catalytic activity">
    <reaction evidence="1 11 13">
        <text>Release of N-terminal proline from a peptide.</text>
        <dbReference type="EC" id="3.4.11.5"/>
    </reaction>
</comment>
<dbReference type="InterPro" id="IPR005944">
    <property type="entry name" value="Pro_iminopeptidase"/>
</dbReference>
<comment type="similarity">
    <text evidence="3 11 13">Belongs to the peptidase S33 family.</text>
</comment>